<evidence type="ECO:0000313" key="7">
    <source>
        <dbReference type="Proteomes" id="UP000027946"/>
    </source>
</evidence>
<name>A0A069RF39_PEPLI</name>
<accession>A0A069RF39</accession>
<dbReference type="eggNOG" id="COG2204">
    <property type="taxonomic scope" value="Bacteria"/>
</dbReference>
<dbReference type="EMBL" id="JJMM01000010">
    <property type="protein sequence ID" value="KDR95606.1"/>
    <property type="molecule type" value="Genomic_DNA"/>
</dbReference>
<organism evidence="6 7">
    <name type="scientific">Peptoclostridium litorale DSM 5388</name>
    <dbReference type="NCBI Taxonomy" id="1121324"/>
    <lineage>
        <taxon>Bacteria</taxon>
        <taxon>Bacillati</taxon>
        <taxon>Bacillota</taxon>
        <taxon>Clostridia</taxon>
        <taxon>Peptostreptococcales</taxon>
        <taxon>Peptoclostridiaceae</taxon>
        <taxon>Peptoclostridium</taxon>
    </lineage>
</organism>
<protein>
    <recommendedName>
        <fullName evidence="1">Stage 0 sporulation protein A homolog</fullName>
    </recommendedName>
</protein>
<evidence type="ECO:0000256" key="3">
    <source>
        <dbReference type="ARBA" id="ARBA00024867"/>
    </source>
</evidence>
<dbReference type="Proteomes" id="UP000027946">
    <property type="component" value="Unassembled WGS sequence"/>
</dbReference>
<proteinExistence type="predicted"/>
<evidence type="ECO:0000259" key="5">
    <source>
        <dbReference type="PROSITE" id="PS50110"/>
    </source>
</evidence>
<dbReference type="InterPro" id="IPR001789">
    <property type="entry name" value="Sig_transdc_resp-reg_receiver"/>
</dbReference>
<dbReference type="PROSITE" id="PS50110">
    <property type="entry name" value="RESPONSE_REGULATORY"/>
    <property type="match status" value="1"/>
</dbReference>
<evidence type="ECO:0000256" key="2">
    <source>
        <dbReference type="ARBA" id="ARBA00022553"/>
    </source>
</evidence>
<dbReference type="STRING" id="1121324.CLIT_10c03330"/>
<dbReference type="Gene3D" id="3.40.50.2300">
    <property type="match status" value="1"/>
</dbReference>
<dbReference type="InterPro" id="IPR050595">
    <property type="entry name" value="Bact_response_regulator"/>
</dbReference>
<feature type="modified residue" description="4-aspartylphosphate" evidence="4">
    <location>
        <position position="54"/>
    </location>
</feature>
<dbReference type="PANTHER" id="PTHR44591:SF19">
    <property type="entry name" value="TWO-COMPONENT RESPONSE REGULATOR-RELATED"/>
    <property type="match status" value="1"/>
</dbReference>
<comment type="caution">
    <text evidence="6">The sequence shown here is derived from an EMBL/GenBank/DDBJ whole genome shotgun (WGS) entry which is preliminary data.</text>
</comment>
<keyword evidence="2 4" id="KW-0597">Phosphoprotein</keyword>
<evidence type="ECO:0000256" key="1">
    <source>
        <dbReference type="ARBA" id="ARBA00018672"/>
    </source>
</evidence>
<feature type="domain" description="Response regulatory" evidence="5">
    <location>
        <begin position="5"/>
        <end position="120"/>
    </location>
</feature>
<dbReference type="SMART" id="SM00448">
    <property type="entry name" value="REC"/>
    <property type="match status" value="1"/>
</dbReference>
<dbReference type="PANTHER" id="PTHR44591">
    <property type="entry name" value="STRESS RESPONSE REGULATOR PROTEIN 1"/>
    <property type="match status" value="1"/>
</dbReference>
<gene>
    <name evidence="6" type="ORF">CLIT_10c03330</name>
</gene>
<dbReference type="AlphaFoldDB" id="A0A069RF39"/>
<dbReference type="InterPro" id="IPR011006">
    <property type="entry name" value="CheY-like_superfamily"/>
</dbReference>
<dbReference type="SUPFAM" id="SSF52172">
    <property type="entry name" value="CheY-like"/>
    <property type="match status" value="1"/>
</dbReference>
<keyword evidence="7" id="KW-1185">Reference proteome</keyword>
<dbReference type="Pfam" id="PF00072">
    <property type="entry name" value="Response_reg"/>
    <property type="match status" value="1"/>
</dbReference>
<evidence type="ECO:0000313" key="6">
    <source>
        <dbReference type="EMBL" id="KDR95606.1"/>
    </source>
</evidence>
<sequence length="202" mass="23554">MGLGKILFLDDQTEVLYLIEKMLKDESYDVLIAQNVESAFEILQNNDINVVVSDMIMPDMNGFDFLEKVKEDYPHVVRVILSGNAQTATILEALNSGQVYRYITKPWRVDAVGKKTIMDALGYSFYLRERRDMRSFYFDNSKILSMLEKLNQEYAVYCEDCMHTNVDWIKENDLSEYQLVKEGFEVYNISSKLSICIRDKTE</sequence>
<comment type="function">
    <text evidence="3">May play the central regulatory role in sporulation. It may be an element of the effector pathway responsible for the activation of sporulation genes in response to nutritional stress. Spo0A may act in concert with spo0H (a sigma factor) to control the expression of some genes that are critical to the sporulation process.</text>
</comment>
<reference evidence="6 7" key="1">
    <citation type="submission" date="2014-03" db="EMBL/GenBank/DDBJ databases">
        <title>Genome sequence of Clostridium litorale W6, DSM 5388.</title>
        <authorList>
            <person name="Poehlein A."/>
            <person name="Jagirdar A."/>
            <person name="Khonsari B."/>
            <person name="Chibani C.M."/>
            <person name="Gutierrez Gutierrez D.A."/>
            <person name="Davydova E."/>
            <person name="Alghaithi H.S."/>
            <person name="Nair K.P."/>
            <person name="Dhamotharan K."/>
            <person name="Chandran L."/>
            <person name="G W."/>
            <person name="Daniel R."/>
        </authorList>
    </citation>
    <scope>NUCLEOTIDE SEQUENCE [LARGE SCALE GENOMIC DNA]</scope>
    <source>
        <strain evidence="6 7">W6</strain>
    </source>
</reference>
<evidence type="ECO:0000256" key="4">
    <source>
        <dbReference type="PROSITE-ProRule" id="PRU00169"/>
    </source>
</evidence>
<dbReference type="CDD" id="cd17569">
    <property type="entry name" value="REC_HupR-like"/>
    <property type="match status" value="1"/>
</dbReference>
<dbReference type="GO" id="GO:0000160">
    <property type="term" value="P:phosphorelay signal transduction system"/>
    <property type="evidence" value="ECO:0007669"/>
    <property type="project" value="InterPro"/>
</dbReference>